<dbReference type="InterPro" id="IPR011055">
    <property type="entry name" value="Dup_hybrid_motif"/>
</dbReference>
<dbReference type="PROSITE" id="PS51093">
    <property type="entry name" value="PTS_EIIA_TYPE_1"/>
    <property type="match status" value="1"/>
</dbReference>
<evidence type="ECO:0000256" key="6">
    <source>
        <dbReference type="ARBA" id="ARBA00022777"/>
    </source>
</evidence>
<accession>A0ABW8AZQ9</accession>
<evidence type="ECO:0000313" key="9">
    <source>
        <dbReference type="Proteomes" id="UP001614216"/>
    </source>
</evidence>
<dbReference type="Proteomes" id="UP001614216">
    <property type="component" value="Unassembled WGS sequence"/>
</dbReference>
<proteinExistence type="predicted"/>
<evidence type="ECO:0000256" key="2">
    <source>
        <dbReference type="ARBA" id="ARBA00022448"/>
    </source>
</evidence>
<dbReference type="EMBL" id="JBITRD010000011">
    <property type="protein sequence ID" value="MFI7845882.1"/>
    <property type="molecule type" value="Genomic_DNA"/>
</dbReference>
<evidence type="ECO:0000259" key="7">
    <source>
        <dbReference type="PROSITE" id="PS51093"/>
    </source>
</evidence>
<keyword evidence="6" id="KW-0418">Kinase</keyword>
<keyword evidence="2" id="KW-0813">Transport</keyword>
<evidence type="ECO:0000313" key="8">
    <source>
        <dbReference type="EMBL" id="MFI7845882.1"/>
    </source>
</evidence>
<dbReference type="Gene3D" id="2.70.70.10">
    <property type="entry name" value="Glucose Permease (Domain IIA)"/>
    <property type="match status" value="1"/>
</dbReference>
<dbReference type="Pfam" id="PF00358">
    <property type="entry name" value="PTS_EIIA_1"/>
    <property type="match status" value="1"/>
</dbReference>
<feature type="domain" description="PTS EIIA type-1" evidence="7">
    <location>
        <begin position="17"/>
        <end position="56"/>
    </location>
</feature>
<gene>
    <name evidence="8" type="ORF">ACIF0M_10070</name>
</gene>
<dbReference type="GeneID" id="96229405"/>
<comment type="caution">
    <text evidence="8">The sequence shown here is derived from an EMBL/GenBank/DDBJ whole genome shotgun (WGS) entry which is preliminary data.</text>
</comment>
<comment type="subcellular location">
    <subcellularLocation>
        <location evidence="1">Cytoplasm</location>
    </subcellularLocation>
</comment>
<reference evidence="8 9" key="1">
    <citation type="submission" date="2024-08" db="EMBL/GenBank/DDBJ databases">
        <authorList>
            <person name="Vancuren S.J."/>
            <person name="Allen-Vercoe E."/>
        </authorList>
    </citation>
    <scope>NUCLEOTIDE SEQUENCE [LARGE SCALE GENOMIC DNA]</scope>
    <source>
        <strain evidence="8 9">16-6-I_42_FAA</strain>
    </source>
</reference>
<keyword evidence="9" id="KW-1185">Reference proteome</keyword>
<evidence type="ECO:0000256" key="5">
    <source>
        <dbReference type="ARBA" id="ARBA00022683"/>
    </source>
</evidence>
<keyword evidence="3 8" id="KW-0762">Sugar transport</keyword>
<protein>
    <submittedName>
        <fullName evidence="8">PTS glucose transporter subunit IIA</fullName>
    </submittedName>
</protein>
<name>A0ABW8AZQ9_9FIRM</name>
<dbReference type="InterPro" id="IPR001127">
    <property type="entry name" value="PTS_EIIA_1_perm"/>
</dbReference>
<evidence type="ECO:0000256" key="3">
    <source>
        <dbReference type="ARBA" id="ARBA00022597"/>
    </source>
</evidence>
<sequence>MLAPLTGKAVPLSEVPDSVFSEKVLGDGVAIIPADGKIVSPVDGEISTVAETRYLL</sequence>
<dbReference type="SUPFAM" id="SSF51261">
    <property type="entry name" value="Duplicated hybrid motif"/>
    <property type="match status" value="1"/>
</dbReference>
<evidence type="ECO:0000256" key="4">
    <source>
        <dbReference type="ARBA" id="ARBA00022679"/>
    </source>
</evidence>
<keyword evidence="4" id="KW-0808">Transferase</keyword>
<dbReference type="InterPro" id="IPR050890">
    <property type="entry name" value="PTS_EIIA_component"/>
</dbReference>
<dbReference type="PANTHER" id="PTHR45008">
    <property type="entry name" value="PTS SYSTEM GLUCOSE-SPECIFIC EIIA COMPONENT"/>
    <property type="match status" value="1"/>
</dbReference>
<dbReference type="RefSeq" id="WP_226853664.1">
    <property type="nucleotide sequence ID" value="NZ_JAOQJW010000015.1"/>
</dbReference>
<evidence type="ECO:0000256" key="1">
    <source>
        <dbReference type="ARBA" id="ARBA00004496"/>
    </source>
</evidence>
<dbReference type="PANTHER" id="PTHR45008:SF1">
    <property type="entry name" value="PTS SYSTEM GLUCOSE-SPECIFIC EIIA COMPONENT"/>
    <property type="match status" value="1"/>
</dbReference>
<keyword evidence="5" id="KW-0598">Phosphotransferase system</keyword>
<organism evidence="8 9">
    <name type="scientific">Dorea amylophila</name>
    <dbReference type="NCBI Taxonomy" id="2981789"/>
    <lineage>
        <taxon>Bacteria</taxon>
        <taxon>Bacillati</taxon>
        <taxon>Bacillota</taxon>
        <taxon>Clostridia</taxon>
        <taxon>Lachnospirales</taxon>
        <taxon>Lachnospiraceae</taxon>
        <taxon>Dorea</taxon>
    </lineage>
</organism>